<proteinExistence type="predicted"/>
<dbReference type="Proteomes" id="UP000239874">
    <property type="component" value="Unassembled WGS sequence"/>
</dbReference>
<reference evidence="2 3" key="1">
    <citation type="submission" date="2018-02" db="EMBL/GenBank/DDBJ databases">
        <title>8 Nocardia nova and 1 Nocardia cyriacigeorgica strain used for evolution to TMP-SMX.</title>
        <authorList>
            <person name="Mehta H."/>
            <person name="Weng J."/>
            <person name="Shamoo Y."/>
        </authorList>
    </citation>
    <scope>NUCLEOTIDE SEQUENCE [LARGE SCALE GENOMIC DNA]</scope>
    <source>
        <strain evidence="2 3">MDA3139</strain>
    </source>
</reference>
<evidence type="ECO:0000256" key="1">
    <source>
        <dbReference type="SAM" id="MobiDB-lite"/>
    </source>
</evidence>
<evidence type="ECO:0000313" key="2">
    <source>
        <dbReference type="EMBL" id="PPJ36417.1"/>
    </source>
</evidence>
<name>A0A2S6AME6_9NOCA</name>
<dbReference type="RefSeq" id="WP_104380212.1">
    <property type="nucleotide sequence ID" value="NZ_PSZC01000014.1"/>
</dbReference>
<accession>A0A2S6AME6</accession>
<comment type="caution">
    <text evidence="2">The sequence shown here is derived from an EMBL/GenBank/DDBJ whole genome shotgun (WGS) entry which is preliminary data.</text>
</comment>
<protein>
    <submittedName>
        <fullName evidence="2">Uncharacterized protein</fullName>
    </submittedName>
</protein>
<evidence type="ECO:0000313" key="3">
    <source>
        <dbReference type="Proteomes" id="UP000239874"/>
    </source>
</evidence>
<organism evidence="2 3">
    <name type="scientific">Nocardia nova</name>
    <dbReference type="NCBI Taxonomy" id="37330"/>
    <lineage>
        <taxon>Bacteria</taxon>
        <taxon>Bacillati</taxon>
        <taxon>Actinomycetota</taxon>
        <taxon>Actinomycetes</taxon>
        <taxon>Mycobacteriales</taxon>
        <taxon>Nocardiaceae</taxon>
        <taxon>Nocardia</taxon>
    </lineage>
</organism>
<gene>
    <name evidence="2" type="ORF">C5E45_20430</name>
</gene>
<dbReference type="EMBL" id="PSZC01000014">
    <property type="protein sequence ID" value="PPJ36417.1"/>
    <property type="molecule type" value="Genomic_DNA"/>
</dbReference>
<feature type="region of interest" description="Disordered" evidence="1">
    <location>
        <begin position="59"/>
        <end position="94"/>
    </location>
</feature>
<dbReference type="AlphaFoldDB" id="A0A2S6AME6"/>
<feature type="compositionally biased region" description="Polar residues" evidence="1">
    <location>
        <begin position="65"/>
        <end position="76"/>
    </location>
</feature>
<sequence>MSMTKLLSYMPSAERDRLAVGDCTTPPDPEITTAQAHLLRSQHAGHPATCVLRLARSREEGDPRIQTTCTPSSSAVDATAAVEPVPAPLQAWTA</sequence>